<dbReference type="PANTHER" id="PTHR43232">
    <property type="entry name" value="MOLYBDENUM COFACTOR BIOSYNTHESIS PROTEIN B"/>
    <property type="match status" value="1"/>
</dbReference>
<dbReference type="PANTHER" id="PTHR43232:SF2">
    <property type="entry name" value="MOLYBDENUM COFACTOR BIOSYNTHESIS PROTEIN B"/>
    <property type="match status" value="1"/>
</dbReference>
<reference evidence="3" key="1">
    <citation type="submission" date="2015-06" db="EMBL/GenBank/DDBJ databases">
        <title>New insights into the roles of widespread benthic archaea in carbon and nitrogen cycling.</title>
        <authorList>
            <person name="Lazar C.S."/>
            <person name="Baker B.J."/>
            <person name="Seitz K.W."/>
            <person name="Hyde A.S."/>
            <person name="Dick G.J."/>
            <person name="Hinrichs K.-U."/>
            <person name="Teske A.P."/>
        </authorList>
    </citation>
    <scope>NUCLEOTIDE SEQUENCE [LARGE SCALE GENOMIC DNA]</scope>
</reference>
<evidence type="ECO:0000313" key="2">
    <source>
        <dbReference type="EMBL" id="KON31846.1"/>
    </source>
</evidence>
<dbReference type="SUPFAM" id="SSF53218">
    <property type="entry name" value="Molybdenum cofactor biosynthesis proteins"/>
    <property type="match status" value="1"/>
</dbReference>
<dbReference type="Pfam" id="PF00994">
    <property type="entry name" value="MoCF_biosynth"/>
    <property type="match status" value="1"/>
</dbReference>
<feature type="domain" description="MoaB/Mog" evidence="1">
    <location>
        <begin position="19"/>
        <end position="170"/>
    </location>
</feature>
<organism evidence="2 3">
    <name type="scientific">miscellaneous Crenarchaeota group-1 archaeon SG8-32-3</name>
    <dbReference type="NCBI Taxonomy" id="1685125"/>
    <lineage>
        <taxon>Archaea</taxon>
        <taxon>Candidatus Bathyarchaeota</taxon>
        <taxon>MCG-1</taxon>
    </lineage>
</organism>
<sequence>MSESTKKHKATAPKQLNFAVFVCSTSRYREIQKNKKIKDVSGDMIEALLKKDRHRVLYRKIVADEKSIIEDAVHSVLNSTELDAAVFCGGTGIAPKDVTIETVLPFFEKTLLGFGEIFRRLSYDKMGSAAVMSRAVAGVAKGKVLFCIPGSPDAVRVSVETLILPEAPHIVRHARE</sequence>
<dbReference type="PIRSF" id="PIRSF006443">
    <property type="entry name" value="MoaB"/>
    <property type="match status" value="1"/>
</dbReference>
<dbReference type="EMBL" id="LFWV01000022">
    <property type="protein sequence ID" value="KON31846.1"/>
    <property type="molecule type" value="Genomic_DNA"/>
</dbReference>
<dbReference type="CDD" id="cd00886">
    <property type="entry name" value="MogA_MoaB"/>
    <property type="match status" value="1"/>
</dbReference>
<dbReference type="InterPro" id="IPR036425">
    <property type="entry name" value="MoaB/Mog-like_dom_sf"/>
</dbReference>
<dbReference type="GO" id="GO:0006777">
    <property type="term" value="P:Mo-molybdopterin cofactor biosynthetic process"/>
    <property type="evidence" value="ECO:0007669"/>
    <property type="project" value="InterPro"/>
</dbReference>
<dbReference type="NCBIfam" id="TIGR00177">
    <property type="entry name" value="molyb_syn"/>
    <property type="match status" value="1"/>
</dbReference>
<name>A0A0M0BUI9_9ARCH</name>
<dbReference type="InterPro" id="IPR001453">
    <property type="entry name" value="MoaB/Mog_dom"/>
</dbReference>
<comment type="caution">
    <text evidence="2">The sequence shown here is derived from an EMBL/GenBank/DDBJ whole genome shotgun (WGS) entry which is preliminary data.</text>
</comment>
<dbReference type="SMART" id="SM00852">
    <property type="entry name" value="MoCF_biosynth"/>
    <property type="match status" value="1"/>
</dbReference>
<dbReference type="GO" id="GO:0005829">
    <property type="term" value="C:cytosol"/>
    <property type="evidence" value="ECO:0007669"/>
    <property type="project" value="TreeGrafter"/>
</dbReference>
<protein>
    <recommendedName>
        <fullName evidence="1">MoaB/Mog domain-containing protein</fullName>
    </recommendedName>
</protein>
<evidence type="ECO:0000259" key="1">
    <source>
        <dbReference type="SMART" id="SM00852"/>
    </source>
</evidence>
<dbReference type="Gene3D" id="3.40.980.10">
    <property type="entry name" value="MoaB/Mog-like domain"/>
    <property type="match status" value="1"/>
</dbReference>
<gene>
    <name evidence="2" type="ORF">AC478_02070</name>
</gene>
<dbReference type="InterPro" id="IPR012245">
    <property type="entry name" value="MoaB"/>
</dbReference>
<dbReference type="AlphaFoldDB" id="A0A0M0BUI9"/>
<proteinExistence type="predicted"/>
<accession>A0A0M0BUI9</accession>
<evidence type="ECO:0000313" key="3">
    <source>
        <dbReference type="Proteomes" id="UP000054016"/>
    </source>
</evidence>
<dbReference type="FunFam" id="3.40.980.10:FF:000006">
    <property type="entry name" value="Molybdenum cofactor biosynthesis protein B"/>
    <property type="match status" value="1"/>
</dbReference>
<dbReference type="Proteomes" id="UP000054016">
    <property type="component" value="Unassembled WGS sequence"/>
</dbReference>